<organism evidence="1 2">
    <name type="scientific">Romanomermis culicivorax</name>
    <name type="common">Nematode worm</name>
    <dbReference type="NCBI Taxonomy" id="13658"/>
    <lineage>
        <taxon>Eukaryota</taxon>
        <taxon>Metazoa</taxon>
        <taxon>Ecdysozoa</taxon>
        <taxon>Nematoda</taxon>
        <taxon>Enoplea</taxon>
        <taxon>Dorylaimia</taxon>
        <taxon>Mermithida</taxon>
        <taxon>Mermithoidea</taxon>
        <taxon>Mermithidae</taxon>
        <taxon>Romanomermis</taxon>
    </lineage>
</organism>
<dbReference type="AlphaFoldDB" id="A0A915HIW8"/>
<proteinExistence type="predicted"/>
<dbReference type="WBParaSite" id="nRc.2.0.1.t01271-RA">
    <property type="protein sequence ID" value="nRc.2.0.1.t01271-RA"/>
    <property type="gene ID" value="nRc.2.0.1.g01271"/>
</dbReference>
<reference evidence="2" key="1">
    <citation type="submission" date="2022-11" db="UniProtKB">
        <authorList>
            <consortium name="WormBaseParasite"/>
        </authorList>
    </citation>
    <scope>IDENTIFICATION</scope>
</reference>
<protein>
    <submittedName>
        <fullName evidence="2">Secreted protein</fullName>
    </submittedName>
</protein>
<sequence>MVFRCFFFFFHTQHDCTTKNRQNFTGLSGESTNKAAAMIMTKRRIKTDDENVGQRKLLMATIKWAKIMDKIEDEKYLQ</sequence>
<dbReference type="Proteomes" id="UP000887565">
    <property type="component" value="Unplaced"/>
</dbReference>
<name>A0A915HIW8_ROMCU</name>
<keyword evidence="1" id="KW-1185">Reference proteome</keyword>
<evidence type="ECO:0000313" key="1">
    <source>
        <dbReference type="Proteomes" id="UP000887565"/>
    </source>
</evidence>
<evidence type="ECO:0000313" key="2">
    <source>
        <dbReference type="WBParaSite" id="nRc.2.0.1.t01271-RA"/>
    </source>
</evidence>
<accession>A0A915HIW8</accession>